<dbReference type="PANTHER" id="PTHR34454">
    <property type="entry name" value="TUNICAMYCIN INDUCED PROTEIN"/>
    <property type="match status" value="1"/>
</dbReference>
<dbReference type="EMBL" id="OX465080">
    <property type="protein sequence ID" value="CAI9281810.1"/>
    <property type="molecule type" value="Genomic_DNA"/>
</dbReference>
<accession>A0AA35YX00</accession>
<protein>
    <submittedName>
        <fullName evidence="1">Uncharacterized protein</fullName>
    </submittedName>
</protein>
<evidence type="ECO:0000313" key="2">
    <source>
        <dbReference type="Proteomes" id="UP001177003"/>
    </source>
</evidence>
<dbReference type="InterPro" id="IPR053283">
    <property type="entry name" value="TUNICAMYCIN_INDUCED_1"/>
</dbReference>
<name>A0AA35YX00_LACSI</name>
<keyword evidence="2" id="KW-1185">Reference proteome</keyword>
<proteinExistence type="predicted"/>
<dbReference type="PANTHER" id="PTHR34454:SF3">
    <property type="entry name" value="PEPTIDASE I, PUTATIVE-RELATED"/>
    <property type="match status" value="1"/>
</dbReference>
<dbReference type="Proteomes" id="UP001177003">
    <property type="component" value="Chromosome 4"/>
</dbReference>
<organism evidence="1 2">
    <name type="scientific">Lactuca saligna</name>
    <name type="common">Willowleaf lettuce</name>
    <dbReference type="NCBI Taxonomy" id="75948"/>
    <lineage>
        <taxon>Eukaryota</taxon>
        <taxon>Viridiplantae</taxon>
        <taxon>Streptophyta</taxon>
        <taxon>Embryophyta</taxon>
        <taxon>Tracheophyta</taxon>
        <taxon>Spermatophyta</taxon>
        <taxon>Magnoliopsida</taxon>
        <taxon>eudicotyledons</taxon>
        <taxon>Gunneridae</taxon>
        <taxon>Pentapetalae</taxon>
        <taxon>asterids</taxon>
        <taxon>campanulids</taxon>
        <taxon>Asterales</taxon>
        <taxon>Asteraceae</taxon>
        <taxon>Cichorioideae</taxon>
        <taxon>Cichorieae</taxon>
        <taxon>Lactucinae</taxon>
        <taxon>Lactuca</taxon>
    </lineage>
</organism>
<sequence length="245" mass="28066">MMMKMMTMIITRIIFLLLFLSHAIAYTRFNLSHFIYPKISDEFRPQPSLFLKDILGEISATEHWKSEDFRVLNLEIEKVKFGNLQRYEIEFLLRNKKDYVFNSMDNVSSWKRFKDKEGDFEVMANEVSSKAVLGSIQIEGPVELLVSGDNEMSLLLPWNTSHSGLKRILVGEDVTVEVKNANEVSLFKTSNLGQQADSKHNLIDHIFPYMTCTPLLPVRISGSSSVVAFRTQNPAPEALTLDVNW</sequence>
<dbReference type="AlphaFoldDB" id="A0AA35YX00"/>
<gene>
    <name evidence="1" type="ORF">LSALG_LOCUS21485</name>
</gene>
<reference evidence="1" key="1">
    <citation type="submission" date="2023-04" db="EMBL/GenBank/DDBJ databases">
        <authorList>
            <person name="Vijverberg K."/>
            <person name="Xiong W."/>
            <person name="Schranz E."/>
        </authorList>
    </citation>
    <scope>NUCLEOTIDE SEQUENCE</scope>
</reference>
<evidence type="ECO:0000313" key="1">
    <source>
        <dbReference type="EMBL" id="CAI9281810.1"/>
    </source>
</evidence>